<proteinExistence type="predicted"/>
<feature type="compositionally biased region" description="Basic and acidic residues" evidence="1">
    <location>
        <begin position="20"/>
        <end position="39"/>
    </location>
</feature>
<feature type="compositionally biased region" description="Polar residues" evidence="1">
    <location>
        <begin position="41"/>
        <end position="51"/>
    </location>
</feature>
<evidence type="ECO:0000256" key="1">
    <source>
        <dbReference type="SAM" id="MobiDB-lite"/>
    </source>
</evidence>
<evidence type="ECO:0000313" key="2">
    <source>
        <dbReference type="EMBL" id="KAL2632198.1"/>
    </source>
</evidence>
<gene>
    <name evidence="2" type="ORF">R1flu_016884</name>
</gene>
<dbReference type="PANTHER" id="PTHR36759">
    <property type="entry name" value="DYNEIN BETA CHAIN, CILIARY PROTEIN"/>
    <property type="match status" value="1"/>
</dbReference>
<protein>
    <submittedName>
        <fullName evidence="2">Uncharacterized protein</fullName>
    </submittedName>
</protein>
<feature type="region of interest" description="Disordered" evidence="1">
    <location>
        <begin position="20"/>
        <end position="53"/>
    </location>
</feature>
<keyword evidence="3" id="KW-1185">Reference proteome</keyword>
<name>A0ABD1YNM8_9MARC</name>
<comment type="caution">
    <text evidence="2">The sequence shown here is derived from an EMBL/GenBank/DDBJ whole genome shotgun (WGS) entry which is preliminary data.</text>
</comment>
<organism evidence="2 3">
    <name type="scientific">Riccia fluitans</name>
    <dbReference type="NCBI Taxonomy" id="41844"/>
    <lineage>
        <taxon>Eukaryota</taxon>
        <taxon>Viridiplantae</taxon>
        <taxon>Streptophyta</taxon>
        <taxon>Embryophyta</taxon>
        <taxon>Marchantiophyta</taxon>
        <taxon>Marchantiopsida</taxon>
        <taxon>Marchantiidae</taxon>
        <taxon>Marchantiales</taxon>
        <taxon>Ricciaceae</taxon>
        <taxon>Riccia</taxon>
    </lineage>
</organism>
<feature type="compositionally biased region" description="Basic and acidic residues" evidence="1">
    <location>
        <begin position="89"/>
        <end position="100"/>
    </location>
</feature>
<dbReference type="AlphaFoldDB" id="A0ABD1YNM8"/>
<reference evidence="2 3" key="1">
    <citation type="submission" date="2024-09" db="EMBL/GenBank/DDBJ databases">
        <title>Chromosome-scale assembly of Riccia fluitans.</title>
        <authorList>
            <person name="Paukszto L."/>
            <person name="Sawicki J."/>
            <person name="Karawczyk K."/>
            <person name="Piernik-Szablinska J."/>
            <person name="Szczecinska M."/>
            <person name="Mazdziarz M."/>
        </authorList>
    </citation>
    <scope>NUCLEOTIDE SEQUENCE [LARGE SCALE GENOMIC DNA]</scope>
    <source>
        <strain evidence="2">Rf_01</strain>
        <tissue evidence="2">Aerial parts of the thallus</tissue>
    </source>
</reference>
<sequence>MLPAVRRIRVPRRIGAFSTFKDDDPVKRQSGDLKSDHPEAQVNTGPEQSSFEWEGRDSNFEAMSKKVVGIIKTRPGGRQEMGNAVVTEESTRPKPTDRHTTLQSGPDEESVIAAGTLNMKQIREVFLLYQEQGKNIQSIAEEYNLDHELLKRVFKHTSLALSDQAGEFQFKDKRYGAGTGRDICPTDHVISERFSTENLRTC</sequence>
<accession>A0ABD1YNM8</accession>
<dbReference type="EMBL" id="JBHFFA010000004">
    <property type="protein sequence ID" value="KAL2632198.1"/>
    <property type="molecule type" value="Genomic_DNA"/>
</dbReference>
<feature type="region of interest" description="Disordered" evidence="1">
    <location>
        <begin position="76"/>
        <end position="105"/>
    </location>
</feature>
<dbReference type="PANTHER" id="PTHR36759:SF1">
    <property type="entry name" value="DYNEIN BETA CHAIN, CILIARY PROTEIN"/>
    <property type="match status" value="1"/>
</dbReference>
<evidence type="ECO:0000313" key="3">
    <source>
        <dbReference type="Proteomes" id="UP001605036"/>
    </source>
</evidence>
<dbReference type="Proteomes" id="UP001605036">
    <property type="component" value="Unassembled WGS sequence"/>
</dbReference>